<dbReference type="EMBL" id="JAYMYQ010000007">
    <property type="protein sequence ID" value="KAK7321102.1"/>
    <property type="molecule type" value="Genomic_DNA"/>
</dbReference>
<proteinExistence type="predicted"/>
<gene>
    <name evidence="1" type="ORF">VNO77_31299</name>
</gene>
<dbReference type="Proteomes" id="UP001367508">
    <property type="component" value="Unassembled WGS sequence"/>
</dbReference>
<comment type="caution">
    <text evidence="1">The sequence shown here is derived from an EMBL/GenBank/DDBJ whole genome shotgun (WGS) entry which is preliminary data.</text>
</comment>
<organism evidence="1 2">
    <name type="scientific">Canavalia gladiata</name>
    <name type="common">Sword bean</name>
    <name type="synonym">Dolichos gladiatus</name>
    <dbReference type="NCBI Taxonomy" id="3824"/>
    <lineage>
        <taxon>Eukaryota</taxon>
        <taxon>Viridiplantae</taxon>
        <taxon>Streptophyta</taxon>
        <taxon>Embryophyta</taxon>
        <taxon>Tracheophyta</taxon>
        <taxon>Spermatophyta</taxon>
        <taxon>Magnoliopsida</taxon>
        <taxon>eudicotyledons</taxon>
        <taxon>Gunneridae</taxon>
        <taxon>Pentapetalae</taxon>
        <taxon>rosids</taxon>
        <taxon>fabids</taxon>
        <taxon>Fabales</taxon>
        <taxon>Fabaceae</taxon>
        <taxon>Papilionoideae</taxon>
        <taxon>50 kb inversion clade</taxon>
        <taxon>NPAAA clade</taxon>
        <taxon>indigoferoid/millettioid clade</taxon>
        <taxon>Phaseoleae</taxon>
        <taxon>Canavalia</taxon>
    </lineage>
</organism>
<protein>
    <submittedName>
        <fullName evidence="1">Uncharacterized protein</fullName>
    </submittedName>
</protein>
<sequence>MGLTTSNPHLVQGKVATIMLAYGSAYSLLEGLCQLHLQFLSLSPGCQNVGVVEAVAYGIVQIDCRGQTCFDLDSQPLMASFDSTLEASVMLTLFLYRIVPLS</sequence>
<keyword evidence="2" id="KW-1185">Reference proteome</keyword>
<evidence type="ECO:0000313" key="2">
    <source>
        <dbReference type="Proteomes" id="UP001367508"/>
    </source>
</evidence>
<evidence type="ECO:0000313" key="1">
    <source>
        <dbReference type="EMBL" id="KAK7321102.1"/>
    </source>
</evidence>
<dbReference type="AlphaFoldDB" id="A0AAN9KP44"/>
<accession>A0AAN9KP44</accession>
<name>A0AAN9KP44_CANGL</name>
<reference evidence="1 2" key="1">
    <citation type="submission" date="2024-01" db="EMBL/GenBank/DDBJ databases">
        <title>The genomes of 5 underutilized Papilionoideae crops provide insights into root nodulation and disease resistanc.</title>
        <authorList>
            <person name="Jiang F."/>
        </authorList>
    </citation>
    <scope>NUCLEOTIDE SEQUENCE [LARGE SCALE GENOMIC DNA]</scope>
    <source>
        <strain evidence="1">LVBAO_FW01</strain>
        <tissue evidence="1">Leaves</tissue>
    </source>
</reference>